<accession>A0ABS2FPR3</accession>
<proteinExistence type="predicted"/>
<gene>
    <name evidence="1" type="ORF">H5982_07955</name>
</gene>
<dbReference type="Proteomes" id="UP000775500">
    <property type="component" value="Unassembled WGS sequence"/>
</dbReference>
<keyword evidence="2" id="KW-1185">Reference proteome</keyword>
<dbReference type="PROSITE" id="PS51257">
    <property type="entry name" value="PROKAR_LIPOPROTEIN"/>
    <property type="match status" value="1"/>
</dbReference>
<reference evidence="1 2" key="1">
    <citation type="journal article" date="2021" name="Sci. Rep.">
        <title>The distribution of antibiotic resistance genes in chicken gut microbiota commensals.</title>
        <authorList>
            <person name="Juricova H."/>
            <person name="Matiasovicova J."/>
            <person name="Kubasova T."/>
            <person name="Cejkova D."/>
            <person name="Rychlik I."/>
        </authorList>
    </citation>
    <scope>NUCLEOTIDE SEQUENCE [LARGE SCALE GENOMIC DNA]</scope>
    <source>
        <strain evidence="1 2">An423</strain>
    </source>
</reference>
<evidence type="ECO:0000313" key="2">
    <source>
        <dbReference type="Proteomes" id="UP000775500"/>
    </source>
</evidence>
<dbReference type="RefSeq" id="WP_204686337.1">
    <property type="nucleotide sequence ID" value="NZ_JACJLU010000011.1"/>
</dbReference>
<organism evidence="1 2">
    <name type="scientific">Faecalicoccus acidiformans</name>
    <dbReference type="NCBI Taxonomy" id="915173"/>
    <lineage>
        <taxon>Bacteria</taxon>
        <taxon>Bacillati</taxon>
        <taxon>Bacillota</taxon>
        <taxon>Erysipelotrichia</taxon>
        <taxon>Erysipelotrichales</taxon>
        <taxon>Erysipelotrichaceae</taxon>
        <taxon>Faecalicoccus</taxon>
    </lineage>
</organism>
<comment type="caution">
    <text evidence="1">The sequence shown here is derived from an EMBL/GenBank/DDBJ whole genome shotgun (WGS) entry which is preliminary data.</text>
</comment>
<protein>
    <submittedName>
        <fullName evidence="1">Uncharacterized protein</fullName>
    </submittedName>
</protein>
<dbReference type="EMBL" id="JACJLU010000011">
    <property type="protein sequence ID" value="MBM6832033.1"/>
    <property type="molecule type" value="Genomic_DNA"/>
</dbReference>
<sequence>MKRIISIVFLISVFFLIGCSKNYSSSPVEYNLDPPKEEDTTPELNKIKEISNTYFPASVSFEINKNKILASGIESIDYETIFSFMQAVNENEDEDRYTYFTLLSNNVESEEFVYDSSTQELVLLGNGCVYLPSAEGKTFGWITGTQEGYGIPNGYIITEYFTGMSYLIEIKGAEYANMIGETILTLPEGTLVVADGVPNEIHESSYRQFVFDSSVTPIQEFAIPKQ</sequence>
<evidence type="ECO:0000313" key="1">
    <source>
        <dbReference type="EMBL" id="MBM6832033.1"/>
    </source>
</evidence>
<name>A0ABS2FPR3_9FIRM</name>